<evidence type="ECO:0000256" key="1">
    <source>
        <dbReference type="SAM" id="Phobius"/>
    </source>
</evidence>
<feature type="transmembrane region" description="Helical" evidence="1">
    <location>
        <begin position="116"/>
        <end position="137"/>
    </location>
</feature>
<reference evidence="2 3" key="1">
    <citation type="journal article" date="2020" name="Arch. Microbiol.">
        <title>Bradyrhizobium uaiense sp. nov., a new highly efficient cowpea symbiont.</title>
        <authorList>
            <person name="Cabral Michel D."/>
            <person name="Azarias Guimaraes A."/>
            <person name="Martins da Costa E."/>
            <person name="Soares de Carvalho T."/>
            <person name="Balsanelli E."/>
            <person name="Willems A."/>
            <person name="Maltempi de Souza E."/>
            <person name="de Souza Moreira F.M."/>
        </authorList>
    </citation>
    <scope>NUCLEOTIDE SEQUENCE [LARGE SCALE GENOMIC DNA]</scope>
    <source>
        <strain evidence="2 3">UFLA 03-164</strain>
    </source>
</reference>
<keyword evidence="1" id="KW-0472">Membrane</keyword>
<accession>A0A6P1BJ60</accession>
<sequence>MIAIFTVALAAGAASALMFASISSGVLISLLLAYSAPLPLLVVALGWGPLASVVSGIVATAALTTLSGLFRGIKFALGVALPAWWLGHLVLLGRPHNTATPTDRAGNLEWYPIERILIWILVIAVLTTVSILLPFGIDADAIAETVRQALQVVARQAETDWTPEQITFLAKLFAYLAPLFLPMSVTLMFTLNLWLAAKVALTSGRLHRPWTDLRNIVLPPVALAVLAAAVALCFAGGTIAMLAETVAGALLFAYAIVGFAALHILTLSARNRTFWLACVYVLAVMFYVPVLVMAALGVADAVLGLRQRFLQTRPPPLPAE</sequence>
<comment type="caution">
    <text evidence="2">The sequence shown here is derived from an EMBL/GenBank/DDBJ whole genome shotgun (WGS) entry which is preliminary data.</text>
</comment>
<keyword evidence="1" id="KW-0812">Transmembrane</keyword>
<feature type="transmembrane region" description="Helical" evidence="1">
    <location>
        <begin position="172"/>
        <end position="197"/>
    </location>
</feature>
<dbReference type="Proteomes" id="UP000468531">
    <property type="component" value="Unassembled WGS sequence"/>
</dbReference>
<evidence type="ECO:0000313" key="2">
    <source>
        <dbReference type="EMBL" id="NEU97660.1"/>
    </source>
</evidence>
<dbReference type="EMBL" id="VKHP01000065">
    <property type="protein sequence ID" value="NEU97660.1"/>
    <property type="molecule type" value="Genomic_DNA"/>
</dbReference>
<proteinExistence type="predicted"/>
<feature type="transmembrane region" description="Helical" evidence="1">
    <location>
        <begin position="75"/>
        <end position="96"/>
    </location>
</feature>
<feature type="transmembrane region" description="Helical" evidence="1">
    <location>
        <begin position="274"/>
        <end position="303"/>
    </location>
</feature>
<dbReference type="RefSeq" id="WP_163155280.1">
    <property type="nucleotide sequence ID" value="NZ_VKHP01000065.1"/>
</dbReference>
<feature type="transmembrane region" description="Helical" evidence="1">
    <location>
        <begin position="249"/>
        <end position="268"/>
    </location>
</feature>
<name>A0A6P1BJ60_9BRAD</name>
<gene>
    <name evidence="2" type="ORF">FNJ47_17925</name>
</gene>
<dbReference type="InterPro" id="IPR018710">
    <property type="entry name" value="DUF2232"/>
</dbReference>
<dbReference type="Pfam" id="PF09991">
    <property type="entry name" value="DUF2232"/>
    <property type="match status" value="1"/>
</dbReference>
<evidence type="ECO:0000313" key="3">
    <source>
        <dbReference type="Proteomes" id="UP000468531"/>
    </source>
</evidence>
<organism evidence="2 3">
    <name type="scientific">Bradyrhizobium uaiense</name>
    <dbReference type="NCBI Taxonomy" id="2594946"/>
    <lineage>
        <taxon>Bacteria</taxon>
        <taxon>Pseudomonadati</taxon>
        <taxon>Pseudomonadota</taxon>
        <taxon>Alphaproteobacteria</taxon>
        <taxon>Hyphomicrobiales</taxon>
        <taxon>Nitrobacteraceae</taxon>
        <taxon>Bradyrhizobium</taxon>
    </lineage>
</organism>
<keyword evidence="3" id="KW-1185">Reference proteome</keyword>
<protein>
    <submittedName>
        <fullName evidence="2">DUF2232 domain-containing protein</fullName>
    </submittedName>
</protein>
<feature type="transmembrane region" description="Helical" evidence="1">
    <location>
        <begin position="43"/>
        <end position="63"/>
    </location>
</feature>
<keyword evidence="1" id="KW-1133">Transmembrane helix</keyword>
<dbReference type="AlphaFoldDB" id="A0A6P1BJ60"/>
<feature type="transmembrane region" description="Helical" evidence="1">
    <location>
        <begin position="217"/>
        <end position="242"/>
    </location>
</feature>